<accession>A0A0E9XJM7</accession>
<dbReference type="AlphaFoldDB" id="A0A0E9XJM7"/>
<evidence type="ECO:0000313" key="1">
    <source>
        <dbReference type="EMBL" id="JAI02041.1"/>
    </source>
</evidence>
<reference evidence="1" key="2">
    <citation type="journal article" date="2015" name="Fish Shellfish Immunol.">
        <title>Early steps in the European eel (Anguilla anguilla)-Vibrio vulnificus interaction in the gills: Role of the RtxA13 toxin.</title>
        <authorList>
            <person name="Callol A."/>
            <person name="Pajuelo D."/>
            <person name="Ebbesson L."/>
            <person name="Teles M."/>
            <person name="MacKenzie S."/>
            <person name="Amaro C."/>
        </authorList>
    </citation>
    <scope>NUCLEOTIDE SEQUENCE</scope>
</reference>
<protein>
    <submittedName>
        <fullName evidence="1">Uncharacterized protein</fullName>
    </submittedName>
</protein>
<dbReference type="EMBL" id="GBXM01006537">
    <property type="protein sequence ID" value="JAI02041.1"/>
    <property type="molecule type" value="Transcribed_RNA"/>
</dbReference>
<organism evidence="1">
    <name type="scientific">Anguilla anguilla</name>
    <name type="common">European freshwater eel</name>
    <name type="synonym">Muraena anguilla</name>
    <dbReference type="NCBI Taxonomy" id="7936"/>
    <lineage>
        <taxon>Eukaryota</taxon>
        <taxon>Metazoa</taxon>
        <taxon>Chordata</taxon>
        <taxon>Craniata</taxon>
        <taxon>Vertebrata</taxon>
        <taxon>Euteleostomi</taxon>
        <taxon>Actinopterygii</taxon>
        <taxon>Neopterygii</taxon>
        <taxon>Teleostei</taxon>
        <taxon>Anguilliformes</taxon>
        <taxon>Anguillidae</taxon>
        <taxon>Anguilla</taxon>
    </lineage>
</organism>
<sequence>MVYEILDIVVESQIPLQTSLLSKEQGVCHDLQSHSSFPKLILVLPTQFSLTSPLCLTCIFVEDYKLVWSGLAALIPRAGADWTDPGDLE</sequence>
<proteinExistence type="predicted"/>
<name>A0A0E9XJM7_ANGAN</name>
<reference evidence="1" key="1">
    <citation type="submission" date="2014-11" db="EMBL/GenBank/DDBJ databases">
        <authorList>
            <person name="Amaro Gonzalez C."/>
        </authorList>
    </citation>
    <scope>NUCLEOTIDE SEQUENCE</scope>
</reference>